<dbReference type="AlphaFoldDB" id="A0A1B9HYK0"/>
<proteinExistence type="predicted"/>
<organism evidence="2">
    <name type="scientific">Kwoniella pini CBS 10737</name>
    <dbReference type="NCBI Taxonomy" id="1296096"/>
    <lineage>
        <taxon>Eukaryota</taxon>
        <taxon>Fungi</taxon>
        <taxon>Dikarya</taxon>
        <taxon>Basidiomycota</taxon>
        <taxon>Agaricomycotina</taxon>
        <taxon>Tremellomycetes</taxon>
        <taxon>Tremellales</taxon>
        <taxon>Cryptococcaceae</taxon>
        <taxon>Kwoniella</taxon>
    </lineage>
</organism>
<feature type="region of interest" description="Disordered" evidence="1">
    <location>
        <begin position="55"/>
        <end position="109"/>
    </location>
</feature>
<dbReference type="GeneID" id="30173509"/>
<dbReference type="OrthoDB" id="2564008at2759"/>
<dbReference type="EMBL" id="CP144528">
    <property type="protein sequence ID" value="WWC73349.1"/>
    <property type="molecule type" value="Genomic_DNA"/>
</dbReference>
<keyword evidence="4" id="KW-1185">Reference proteome</keyword>
<gene>
    <name evidence="2" type="ORF">I206_05140</name>
    <name evidence="3" type="ORF">I206_107316</name>
</gene>
<evidence type="ECO:0000313" key="2">
    <source>
        <dbReference type="EMBL" id="OCF48363.1"/>
    </source>
</evidence>
<dbReference type="KEGG" id="kpin:30173509"/>
<reference evidence="3" key="2">
    <citation type="submission" date="2013-07" db="EMBL/GenBank/DDBJ databases">
        <authorList>
            <consortium name="The Broad Institute Genome Sequencing Platform"/>
            <person name="Cuomo C."/>
            <person name="Litvintseva A."/>
            <person name="Chen Y."/>
            <person name="Heitman J."/>
            <person name="Sun S."/>
            <person name="Springer D."/>
            <person name="Dromer F."/>
            <person name="Young S.K."/>
            <person name="Zeng Q."/>
            <person name="Gargeya S."/>
            <person name="Fitzgerald M."/>
            <person name="Abouelleil A."/>
            <person name="Alvarado L."/>
            <person name="Berlin A.M."/>
            <person name="Chapman S.B."/>
            <person name="Dewar J."/>
            <person name="Goldberg J."/>
            <person name="Griggs A."/>
            <person name="Gujja S."/>
            <person name="Hansen M."/>
            <person name="Howarth C."/>
            <person name="Imamovic A."/>
            <person name="Larimer J."/>
            <person name="McCowan C."/>
            <person name="Murphy C."/>
            <person name="Pearson M."/>
            <person name="Priest M."/>
            <person name="Roberts A."/>
            <person name="Saif S."/>
            <person name="Shea T."/>
            <person name="Sykes S."/>
            <person name="Wortman J."/>
            <person name="Nusbaum C."/>
            <person name="Birren B."/>
        </authorList>
    </citation>
    <scope>NUCLEOTIDE SEQUENCE</scope>
    <source>
        <strain evidence="3">CBS 10737</strain>
    </source>
</reference>
<evidence type="ECO:0000313" key="4">
    <source>
        <dbReference type="Proteomes" id="UP000094020"/>
    </source>
</evidence>
<dbReference type="RefSeq" id="XP_019009582.1">
    <property type="nucleotide sequence ID" value="XM_019156864.1"/>
</dbReference>
<protein>
    <submittedName>
        <fullName evidence="2">Uncharacterized protein</fullName>
    </submittedName>
</protein>
<name>A0A1B9HYK0_9TREE</name>
<evidence type="ECO:0000256" key="1">
    <source>
        <dbReference type="SAM" id="MobiDB-lite"/>
    </source>
</evidence>
<dbReference type="Proteomes" id="UP000094020">
    <property type="component" value="Chromosome 10"/>
</dbReference>
<reference evidence="2" key="3">
    <citation type="submission" date="2016-07" db="EMBL/GenBank/DDBJ databases">
        <title>Evolution of pathogenesis and genome organization in the Tremellales.</title>
        <authorList>
            <person name="Cuomo C."/>
            <person name="Litvintseva A."/>
            <person name="Heitman J."/>
            <person name="Chen Y."/>
            <person name="Sun S."/>
            <person name="Springer D."/>
            <person name="Dromer F."/>
            <person name="Young S."/>
            <person name="Zeng Q."/>
            <person name="Chapman S."/>
            <person name="Gujja S."/>
            <person name="Saif S."/>
            <person name="Birren B."/>
        </authorList>
    </citation>
    <scope>NUCLEOTIDE SEQUENCE</scope>
    <source>
        <strain evidence="2">CBS 10737</strain>
    </source>
</reference>
<dbReference type="EMBL" id="KI894013">
    <property type="protein sequence ID" value="OCF48363.1"/>
    <property type="molecule type" value="Genomic_DNA"/>
</dbReference>
<evidence type="ECO:0000313" key="3">
    <source>
        <dbReference type="EMBL" id="WWC73349.1"/>
    </source>
</evidence>
<reference evidence="2" key="1">
    <citation type="submission" date="2013-07" db="EMBL/GenBank/DDBJ databases">
        <title>The Genome Sequence of Cryptococcus pinus CBS10737.</title>
        <authorList>
            <consortium name="The Broad Institute Genome Sequencing Platform"/>
            <person name="Cuomo C."/>
            <person name="Litvintseva A."/>
            <person name="Chen Y."/>
            <person name="Heitman J."/>
            <person name="Sun S."/>
            <person name="Springer D."/>
            <person name="Dromer F."/>
            <person name="Young S.K."/>
            <person name="Zeng Q."/>
            <person name="Gargeya S."/>
            <person name="Fitzgerald M."/>
            <person name="Abouelleil A."/>
            <person name="Alvarado L."/>
            <person name="Berlin A.M."/>
            <person name="Chapman S.B."/>
            <person name="Dewar J."/>
            <person name="Goldberg J."/>
            <person name="Griggs A."/>
            <person name="Gujja S."/>
            <person name="Hansen M."/>
            <person name="Howarth C."/>
            <person name="Imamovic A."/>
            <person name="Larimer J."/>
            <person name="McCowan C."/>
            <person name="Murphy C."/>
            <person name="Pearson M."/>
            <person name="Priest M."/>
            <person name="Roberts A."/>
            <person name="Saif S."/>
            <person name="Shea T."/>
            <person name="Sykes S."/>
            <person name="Wortman J."/>
            <person name="Nusbaum C."/>
            <person name="Birren B."/>
        </authorList>
    </citation>
    <scope>NUCLEOTIDE SEQUENCE [LARGE SCALE GENOMIC DNA]</scope>
    <source>
        <strain evidence="2">CBS 10737</strain>
    </source>
</reference>
<reference evidence="3" key="4">
    <citation type="submission" date="2024-02" db="EMBL/GenBank/DDBJ databases">
        <title>Comparative genomics of Cryptococcus and Kwoniella reveals pathogenesis evolution and contrasting modes of karyotype evolution via chromosome fusion or intercentromeric recombination.</title>
        <authorList>
            <person name="Coelho M.A."/>
            <person name="David-Palma M."/>
            <person name="Shea T."/>
            <person name="Bowers K."/>
            <person name="McGinley-Smith S."/>
            <person name="Mohammad A.W."/>
            <person name="Gnirke A."/>
            <person name="Yurkov A.M."/>
            <person name="Nowrousian M."/>
            <person name="Sun S."/>
            <person name="Cuomo C.A."/>
            <person name="Heitman J."/>
        </authorList>
    </citation>
    <scope>NUCLEOTIDE SEQUENCE</scope>
    <source>
        <strain evidence="3">CBS 10737</strain>
    </source>
</reference>
<accession>A0A1B9HYK0</accession>
<sequence>MPIFTKRQDPQAAAPLTRQPVDLKKLLAVYDDYPNVTNALDATLLRLEEAEEATRIAYEKRDDAEKDLADERQGRKADNDSAASAKDEALKLAKREKDEAEKAREEKIRNELNPKITDLETKLKNVTEHRDKLEKELSEKRTQMENWIKSLEQLSLERKSGYDKERKAIEDRWEAEAKTQKLDEEIVEGLKNALKPVDTASIRSSARSVKKGDGI</sequence>